<sequence length="266" mass="28277">MSASEAKLPCVLLTNDDGIDAPGLAVLEAVAAELAHEVWVVAPEHDQSGTSHSISLHSPLRVSRRGERRFGVLGTPGDCVVMAVRHLMGDVTPALVLSGINRGANLGVETMFSGTVGAAMTGLLLGLPSIALSQTFRDREHVRWDTARALAPDVIRRLAAISHDAPVCLNVNFPDVDASAAGPLTVTRQGVGLVQGIDVVPQIDPRGIDYHWLRFHRGPRENGPDSETAVVNSGRVAVTPLQFDRTDERTFATLQNALQNAPGQAD</sequence>
<accession>A0A7W9WR25</accession>
<dbReference type="EC" id="3.1.3.5" evidence="7"/>
<feature type="binding site" evidence="7">
    <location>
        <position position="17"/>
    </location>
    <ligand>
        <name>a divalent metal cation</name>
        <dbReference type="ChEBI" id="CHEBI:60240"/>
    </ligand>
</feature>
<dbReference type="HAMAP" id="MF_00060">
    <property type="entry name" value="SurE"/>
    <property type="match status" value="1"/>
</dbReference>
<dbReference type="GO" id="GO:0008253">
    <property type="term" value="F:5'-nucleotidase activity"/>
    <property type="evidence" value="ECO:0007669"/>
    <property type="project" value="UniProtKB-UniRule"/>
</dbReference>
<dbReference type="InterPro" id="IPR002828">
    <property type="entry name" value="SurE-like_Pase/nucleotidase"/>
</dbReference>
<evidence type="ECO:0000256" key="2">
    <source>
        <dbReference type="ARBA" id="ARBA00011062"/>
    </source>
</evidence>
<dbReference type="Proteomes" id="UP000571554">
    <property type="component" value="Unassembled WGS sequence"/>
</dbReference>
<proteinExistence type="inferred from homology"/>
<keyword evidence="10" id="KW-1185">Reference proteome</keyword>
<dbReference type="EMBL" id="JACHBW010000006">
    <property type="protein sequence ID" value="MBB6102705.1"/>
    <property type="molecule type" value="Genomic_DNA"/>
</dbReference>
<evidence type="ECO:0000313" key="10">
    <source>
        <dbReference type="Proteomes" id="UP000571554"/>
    </source>
</evidence>
<dbReference type="PANTHER" id="PTHR30457:SF12">
    <property type="entry name" value="5'_3'-NUCLEOTIDASE SURE"/>
    <property type="match status" value="1"/>
</dbReference>
<evidence type="ECO:0000256" key="3">
    <source>
        <dbReference type="ARBA" id="ARBA00022490"/>
    </source>
</evidence>
<dbReference type="SUPFAM" id="SSF64167">
    <property type="entry name" value="SurE-like"/>
    <property type="match status" value="1"/>
</dbReference>
<dbReference type="Pfam" id="PF01975">
    <property type="entry name" value="SurE"/>
    <property type="match status" value="1"/>
</dbReference>
<keyword evidence="4 7" id="KW-0479">Metal-binding</keyword>
<dbReference type="GO" id="GO:0004309">
    <property type="term" value="F:exopolyphosphatase activity"/>
    <property type="evidence" value="ECO:0007669"/>
    <property type="project" value="TreeGrafter"/>
</dbReference>
<evidence type="ECO:0000256" key="5">
    <source>
        <dbReference type="ARBA" id="ARBA00022741"/>
    </source>
</evidence>
<keyword evidence="6 7" id="KW-0378">Hydrolase</keyword>
<comment type="cofactor">
    <cofactor evidence="7">
        <name>a divalent metal cation</name>
        <dbReference type="ChEBI" id="CHEBI:60240"/>
    </cofactor>
    <text evidence="7">Binds 1 divalent metal cation per subunit.</text>
</comment>
<feature type="binding site" evidence="7">
    <location>
        <position position="101"/>
    </location>
    <ligand>
        <name>a divalent metal cation</name>
        <dbReference type="ChEBI" id="CHEBI:60240"/>
    </ligand>
</feature>
<feature type="domain" description="Survival protein SurE-like phosphatase/nucleotidase" evidence="8">
    <location>
        <begin position="11"/>
        <end position="191"/>
    </location>
</feature>
<dbReference type="AlphaFoldDB" id="A0A7W9WR25"/>
<comment type="catalytic activity">
    <reaction evidence="1 7">
        <text>a ribonucleoside 5'-phosphate + H2O = a ribonucleoside + phosphate</text>
        <dbReference type="Rhea" id="RHEA:12484"/>
        <dbReference type="ChEBI" id="CHEBI:15377"/>
        <dbReference type="ChEBI" id="CHEBI:18254"/>
        <dbReference type="ChEBI" id="CHEBI:43474"/>
        <dbReference type="ChEBI" id="CHEBI:58043"/>
        <dbReference type="EC" id="3.1.3.5"/>
    </reaction>
</comment>
<feature type="binding site" evidence="7">
    <location>
        <position position="16"/>
    </location>
    <ligand>
        <name>a divalent metal cation</name>
        <dbReference type="ChEBI" id="CHEBI:60240"/>
    </ligand>
</feature>
<comment type="caution">
    <text evidence="9">The sequence shown here is derived from an EMBL/GenBank/DDBJ whole genome shotgun (WGS) entry which is preliminary data.</text>
</comment>
<dbReference type="GO" id="GO:0046872">
    <property type="term" value="F:metal ion binding"/>
    <property type="evidence" value="ECO:0007669"/>
    <property type="project" value="UniProtKB-UniRule"/>
</dbReference>
<dbReference type="PANTHER" id="PTHR30457">
    <property type="entry name" value="5'-NUCLEOTIDASE SURE"/>
    <property type="match status" value="1"/>
</dbReference>
<name>A0A7W9WR25_9BURK</name>
<dbReference type="NCBIfam" id="TIGR00087">
    <property type="entry name" value="surE"/>
    <property type="match status" value="1"/>
</dbReference>
<comment type="subcellular location">
    <subcellularLocation>
        <location evidence="7">Cytoplasm</location>
    </subcellularLocation>
</comment>
<dbReference type="GO" id="GO:0005737">
    <property type="term" value="C:cytoplasm"/>
    <property type="evidence" value="ECO:0007669"/>
    <property type="project" value="UniProtKB-SubCell"/>
</dbReference>
<dbReference type="InterPro" id="IPR030048">
    <property type="entry name" value="SurE"/>
</dbReference>
<feature type="binding site" evidence="7">
    <location>
        <position position="48"/>
    </location>
    <ligand>
        <name>a divalent metal cation</name>
        <dbReference type="ChEBI" id="CHEBI:60240"/>
    </ligand>
</feature>
<evidence type="ECO:0000256" key="4">
    <source>
        <dbReference type="ARBA" id="ARBA00022723"/>
    </source>
</evidence>
<dbReference type="RefSeq" id="WP_183724252.1">
    <property type="nucleotide sequence ID" value="NZ_JACHBW010000006.1"/>
</dbReference>
<evidence type="ECO:0000313" key="9">
    <source>
        <dbReference type="EMBL" id="MBB6102705.1"/>
    </source>
</evidence>
<dbReference type="GO" id="GO:0008254">
    <property type="term" value="F:3'-nucleotidase activity"/>
    <property type="evidence" value="ECO:0007669"/>
    <property type="project" value="TreeGrafter"/>
</dbReference>
<evidence type="ECO:0000256" key="6">
    <source>
        <dbReference type="ARBA" id="ARBA00022801"/>
    </source>
</evidence>
<comment type="similarity">
    <text evidence="2 7">Belongs to the SurE nucleotidase family.</text>
</comment>
<reference evidence="9 10" key="1">
    <citation type="submission" date="2020-08" db="EMBL/GenBank/DDBJ databases">
        <title>Above-ground endophytic microbial communities from plants in different locations in the United States.</title>
        <authorList>
            <person name="Frank C."/>
        </authorList>
    </citation>
    <scope>NUCLEOTIDE SEQUENCE [LARGE SCALE GENOMIC DNA]</scope>
    <source>
        <strain evidence="9 10">WP4_2_2</strain>
    </source>
</reference>
<evidence type="ECO:0000256" key="1">
    <source>
        <dbReference type="ARBA" id="ARBA00000815"/>
    </source>
</evidence>
<dbReference type="GO" id="GO:0000166">
    <property type="term" value="F:nucleotide binding"/>
    <property type="evidence" value="ECO:0007669"/>
    <property type="project" value="UniProtKB-KW"/>
</dbReference>
<dbReference type="InterPro" id="IPR036523">
    <property type="entry name" value="SurE-like_sf"/>
</dbReference>
<dbReference type="NCBIfam" id="NF001490">
    <property type="entry name" value="PRK00346.1-4"/>
    <property type="match status" value="1"/>
</dbReference>
<comment type="function">
    <text evidence="7">Nucleotidase that shows phosphatase activity on nucleoside 5'-monophosphates.</text>
</comment>
<gene>
    <name evidence="7" type="primary">surE</name>
    <name evidence="9" type="ORF">F4827_002557</name>
</gene>
<dbReference type="Gene3D" id="3.40.1210.10">
    <property type="entry name" value="Survival protein SurE-like phosphatase/nucleotidase"/>
    <property type="match status" value="1"/>
</dbReference>
<evidence type="ECO:0000259" key="8">
    <source>
        <dbReference type="Pfam" id="PF01975"/>
    </source>
</evidence>
<keyword evidence="3 7" id="KW-0963">Cytoplasm</keyword>
<evidence type="ECO:0000256" key="7">
    <source>
        <dbReference type="HAMAP-Rule" id="MF_00060"/>
    </source>
</evidence>
<keyword evidence="5 7" id="KW-0547">Nucleotide-binding</keyword>
<protein>
    <recommendedName>
        <fullName evidence="7">5'-nucleotidase SurE</fullName>
        <ecNumber evidence="7">3.1.3.5</ecNumber>
    </recommendedName>
    <alternativeName>
        <fullName evidence="7">Nucleoside 5'-monophosphate phosphohydrolase</fullName>
    </alternativeName>
</protein>
<organism evidence="9 10">
    <name type="scientific">Paraburkholderia bannensis</name>
    <dbReference type="NCBI Taxonomy" id="765414"/>
    <lineage>
        <taxon>Bacteria</taxon>
        <taxon>Pseudomonadati</taxon>
        <taxon>Pseudomonadota</taxon>
        <taxon>Betaproteobacteria</taxon>
        <taxon>Burkholderiales</taxon>
        <taxon>Burkholderiaceae</taxon>
        <taxon>Paraburkholderia</taxon>
    </lineage>
</organism>